<dbReference type="InterPro" id="IPR016181">
    <property type="entry name" value="Acyl_CoA_acyltransferase"/>
</dbReference>
<reference evidence="2 3" key="1">
    <citation type="submission" date="2020-02" db="EMBL/GenBank/DDBJ databases">
        <title>Nitrogenibacter mangrovi gen. nov., sp. nov. isolated from mangrove sediment, a denitrifying betaproteobacterium.</title>
        <authorList>
            <person name="Liao H."/>
            <person name="Tian Y."/>
        </authorList>
    </citation>
    <scope>NUCLEOTIDE SEQUENCE [LARGE SCALE GENOMIC DNA]</scope>
    <source>
        <strain evidence="2 3">M9-3-2</strain>
    </source>
</reference>
<organism evidence="2 3">
    <name type="scientific">Nitrogeniibacter mangrovi</name>
    <dbReference type="NCBI Taxonomy" id="2016596"/>
    <lineage>
        <taxon>Bacteria</taxon>
        <taxon>Pseudomonadati</taxon>
        <taxon>Pseudomonadota</taxon>
        <taxon>Betaproteobacteria</taxon>
        <taxon>Rhodocyclales</taxon>
        <taxon>Zoogloeaceae</taxon>
        <taxon>Nitrogeniibacter</taxon>
    </lineage>
</organism>
<dbReference type="SUPFAM" id="SSF55729">
    <property type="entry name" value="Acyl-CoA N-acyltransferases (Nat)"/>
    <property type="match status" value="1"/>
</dbReference>
<dbReference type="Pfam" id="PF13480">
    <property type="entry name" value="Acetyltransf_6"/>
    <property type="match status" value="1"/>
</dbReference>
<evidence type="ECO:0000313" key="2">
    <source>
        <dbReference type="EMBL" id="QID17312.1"/>
    </source>
</evidence>
<accession>A0A6C1B137</accession>
<dbReference type="AlphaFoldDB" id="A0A6C1B137"/>
<evidence type="ECO:0000313" key="3">
    <source>
        <dbReference type="Proteomes" id="UP000501991"/>
    </source>
</evidence>
<dbReference type="InterPro" id="IPR038740">
    <property type="entry name" value="BioF2-like_GNAT_dom"/>
</dbReference>
<dbReference type="KEGG" id="azq:G3580_06430"/>
<dbReference type="EMBL" id="CP048836">
    <property type="protein sequence ID" value="QID17312.1"/>
    <property type="molecule type" value="Genomic_DNA"/>
</dbReference>
<sequence length="364" mass="39795">MPARAPAPAGQGEWLARAGRDGAGVWLDNARGAVHTLEDDGHSLSLVLADDDPGTSYVASLISAWPRYGCDEARRHLPLPARPAASLALGPLAALMRAGRLHRAAFVGNELVSTNLLPDLSADAWRRVRDAAIALAPARPLVLRNVCEAIRSGLPARLERAGWLLVPARTVYLCDPADPAVRRRNNNKNDARLLKREDVRFVSPEAIVPADLPALRALFRQLFMERHSALNPDFSDAFFELCRTRRYLELHGLRHDGRWVGVVGFLHRHGWLTTPLLGYDLSAPRELGLYRRLMAHGQRAALACGARLHLSAGAGEFKRSRGGEPVLEFTALYVAHLPRGPRAAATAFAATLARLAPPVLRRFG</sequence>
<dbReference type="Proteomes" id="UP000501991">
    <property type="component" value="Chromosome"/>
</dbReference>
<name>A0A6C1B137_9RHOO</name>
<feature type="domain" description="BioF2-like acetyltransferase" evidence="1">
    <location>
        <begin position="182"/>
        <end position="319"/>
    </location>
</feature>
<dbReference type="RefSeq" id="WP_173764477.1">
    <property type="nucleotide sequence ID" value="NZ_CP048836.1"/>
</dbReference>
<proteinExistence type="predicted"/>
<gene>
    <name evidence="2" type="ORF">G3580_06430</name>
</gene>
<evidence type="ECO:0000259" key="1">
    <source>
        <dbReference type="Pfam" id="PF13480"/>
    </source>
</evidence>
<keyword evidence="3" id="KW-1185">Reference proteome</keyword>
<dbReference type="GO" id="GO:0016740">
    <property type="term" value="F:transferase activity"/>
    <property type="evidence" value="ECO:0007669"/>
    <property type="project" value="UniProtKB-KW"/>
</dbReference>
<keyword evidence="2" id="KW-0808">Transferase</keyword>
<protein>
    <submittedName>
        <fullName evidence="2">GNAT family N-acetyltransferase</fullName>
    </submittedName>
</protein>